<dbReference type="HAMAP" id="MF_00147_B">
    <property type="entry name" value="TIM_B"/>
    <property type="match status" value="1"/>
</dbReference>
<accession>A0A4R7RYC7</accession>
<comment type="function">
    <text evidence="7">Involved in the gluconeogenesis. Catalyzes stereospecifically the conversion of dihydroxyacetone phosphate (DHAP) to D-glyceraldehyde-3-phosphate (G3P).</text>
</comment>
<dbReference type="SUPFAM" id="SSF51351">
    <property type="entry name" value="Triosephosphate isomerase (TIM)"/>
    <property type="match status" value="1"/>
</dbReference>
<dbReference type="PROSITE" id="PS51440">
    <property type="entry name" value="TIM_2"/>
    <property type="match status" value="1"/>
</dbReference>
<dbReference type="Proteomes" id="UP000295662">
    <property type="component" value="Unassembled WGS sequence"/>
</dbReference>
<evidence type="ECO:0000256" key="7">
    <source>
        <dbReference type="HAMAP-Rule" id="MF_00147"/>
    </source>
</evidence>
<evidence type="ECO:0000313" key="10">
    <source>
        <dbReference type="Proteomes" id="UP000295662"/>
    </source>
</evidence>
<dbReference type="InterPro" id="IPR000652">
    <property type="entry name" value="Triosephosphate_isomerase"/>
</dbReference>
<feature type="active site" description="Electrophile" evidence="7">
    <location>
        <position position="101"/>
    </location>
</feature>
<dbReference type="NCBIfam" id="TIGR00419">
    <property type="entry name" value="tim"/>
    <property type="match status" value="1"/>
</dbReference>
<dbReference type="Gene3D" id="3.20.20.70">
    <property type="entry name" value="Aldolase class I"/>
    <property type="match status" value="1"/>
</dbReference>
<dbReference type="RefSeq" id="WP_133795060.1">
    <property type="nucleotide sequence ID" value="NZ_SOCA01000003.1"/>
</dbReference>
<feature type="binding site" evidence="7">
    <location>
        <position position="179"/>
    </location>
    <ligand>
        <name>substrate</name>
    </ligand>
</feature>
<dbReference type="InterPro" id="IPR022896">
    <property type="entry name" value="TrioseP_Isoase_bac/euk"/>
</dbReference>
<dbReference type="GO" id="GO:0005829">
    <property type="term" value="C:cytosol"/>
    <property type="evidence" value="ECO:0007669"/>
    <property type="project" value="TreeGrafter"/>
</dbReference>
<proteinExistence type="inferred from homology"/>
<evidence type="ECO:0000256" key="6">
    <source>
        <dbReference type="ARBA" id="ARBA00023235"/>
    </source>
</evidence>
<dbReference type="GO" id="GO:0046166">
    <property type="term" value="P:glyceraldehyde-3-phosphate biosynthetic process"/>
    <property type="evidence" value="ECO:0007669"/>
    <property type="project" value="TreeGrafter"/>
</dbReference>
<dbReference type="GO" id="GO:0006096">
    <property type="term" value="P:glycolytic process"/>
    <property type="evidence" value="ECO:0007669"/>
    <property type="project" value="UniProtKB-UniRule"/>
</dbReference>
<evidence type="ECO:0000256" key="3">
    <source>
        <dbReference type="ARBA" id="ARBA00022432"/>
    </source>
</evidence>
<dbReference type="GO" id="GO:0006094">
    <property type="term" value="P:gluconeogenesis"/>
    <property type="evidence" value="ECO:0007669"/>
    <property type="project" value="UniProtKB-UniRule"/>
</dbReference>
<evidence type="ECO:0000256" key="1">
    <source>
        <dbReference type="ARBA" id="ARBA00004680"/>
    </source>
</evidence>
<feature type="binding site" evidence="7">
    <location>
        <begin position="240"/>
        <end position="241"/>
    </location>
    <ligand>
        <name>substrate</name>
    </ligand>
</feature>
<dbReference type="GO" id="GO:0019563">
    <property type="term" value="P:glycerol catabolic process"/>
    <property type="evidence" value="ECO:0007669"/>
    <property type="project" value="TreeGrafter"/>
</dbReference>
<dbReference type="PANTHER" id="PTHR21139:SF42">
    <property type="entry name" value="TRIOSEPHOSPHATE ISOMERASE"/>
    <property type="match status" value="1"/>
</dbReference>
<comment type="caution">
    <text evidence="9">The sequence shown here is derived from an EMBL/GenBank/DDBJ whole genome shotgun (WGS) entry which is preliminary data.</text>
</comment>
<name>A0A4R7RYC7_9BACT</name>
<keyword evidence="10" id="KW-1185">Reference proteome</keyword>
<comment type="catalytic activity">
    <reaction evidence="7 8">
        <text>D-glyceraldehyde 3-phosphate = dihydroxyacetone phosphate</text>
        <dbReference type="Rhea" id="RHEA:18585"/>
        <dbReference type="ChEBI" id="CHEBI:57642"/>
        <dbReference type="ChEBI" id="CHEBI:59776"/>
        <dbReference type="EC" id="5.3.1.1"/>
    </reaction>
</comment>
<evidence type="ECO:0000313" key="9">
    <source>
        <dbReference type="EMBL" id="TDU70851.1"/>
    </source>
</evidence>
<keyword evidence="4 7" id="KW-0963">Cytoplasm</keyword>
<dbReference type="UniPathway" id="UPA00138"/>
<dbReference type="UniPathway" id="UPA00109">
    <property type="reaction ID" value="UER00189"/>
</dbReference>
<feature type="active site" description="Proton acceptor" evidence="7">
    <location>
        <position position="173"/>
    </location>
</feature>
<gene>
    <name evidence="7" type="primary">tpiA</name>
    <name evidence="9" type="ORF">EI77_01969</name>
</gene>
<dbReference type="FunFam" id="3.20.20.70:FF:000016">
    <property type="entry name" value="Triosephosphate isomerase"/>
    <property type="match status" value="1"/>
</dbReference>
<evidence type="ECO:0000256" key="4">
    <source>
        <dbReference type="ARBA" id="ARBA00022490"/>
    </source>
</evidence>
<dbReference type="GO" id="GO:0004807">
    <property type="term" value="F:triose-phosphate isomerase activity"/>
    <property type="evidence" value="ECO:0007669"/>
    <property type="project" value="UniProtKB-UniRule"/>
</dbReference>
<comment type="similarity">
    <text evidence="2 7 8">Belongs to the triosephosphate isomerase family.</text>
</comment>
<dbReference type="Pfam" id="PF00121">
    <property type="entry name" value="TIM"/>
    <property type="match status" value="1"/>
</dbReference>
<keyword evidence="6 7" id="KW-0413">Isomerase</keyword>
<keyword evidence="3 7" id="KW-0312">Gluconeogenesis</keyword>
<comment type="pathway">
    <text evidence="7 8">Carbohydrate biosynthesis; gluconeogenesis.</text>
</comment>
<feature type="binding site" evidence="7">
    <location>
        <position position="219"/>
    </location>
    <ligand>
        <name>substrate</name>
    </ligand>
</feature>
<reference evidence="9 10" key="1">
    <citation type="submission" date="2019-03" db="EMBL/GenBank/DDBJ databases">
        <title>Genomic Encyclopedia of Archaeal and Bacterial Type Strains, Phase II (KMG-II): from individual species to whole genera.</title>
        <authorList>
            <person name="Goeker M."/>
        </authorList>
    </citation>
    <scope>NUCLEOTIDE SEQUENCE [LARGE SCALE GENOMIC DNA]</scope>
    <source>
        <strain evidence="9 10">ATCC 25309</strain>
    </source>
</reference>
<dbReference type="OrthoDB" id="9809429at2"/>
<dbReference type="AlphaFoldDB" id="A0A4R7RYC7"/>
<feature type="binding site" evidence="7">
    <location>
        <begin position="12"/>
        <end position="14"/>
    </location>
    <ligand>
        <name>substrate</name>
    </ligand>
</feature>
<protein>
    <recommendedName>
        <fullName evidence="7 8">Triosephosphate isomerase</fullName>
        <shortName evidence="7">TIM</shortName>
        <shortName evidence="7">TPI</shortName>
        <ecNumber evidence="7 8">5.3.1.1</ecNumber>
    </recommendedName>
    <alternativeName>
        <fullName evidence="7">Triose-phosphate isomerase</fullName>
    </alternativeName>
</protein>
<comment type="subcellular location">
    <subcellularLocation>
        <location evidence="7 8">Cytoplasm</location>
    </subcellularLocation>
</comment>
<keyword evidence="5 7" id="KW-0324">Glycolysis</keyword>
<comment type="subunit">
    <text evidence="7 8">Homodimer.</text>
</comment>
<dbReference type="CDD" id="cd00311">
    <property type="entry name" value="TIM"/>
    <property type="match status" value="1"/>
</dbReference>
<dbReference type="PANTHER" id="PTHR21139">
    <property type="entry name" value="TRIOSEPHOSPHATE ISOMERASE"/>
    <property type="match status" value="1"/>
</dbReference>
<dbReference type="EC" id="5.3.1.1" evidence="7 8"/>
<evidence type="ECO:0000256" key="5">
    <source>
        <dbReference type="ARBA" id="ARBA00023152"/>
    </source>
</evidence>
<organism evidence="9 10">
    <name type="scientific">Prosthecobacter fusiformis</name>
    <dbReference type="NCBI Taxonomy" id="48464"/>
    <lineage>
        <taxon>Bacteria</taxon>
        <taxon>Pseudomonadati</taxon>
        <taxon>Verrucomicrobiota</taxon>
        <taxon>Verrucomicrobiia</taxon>
        <taxon>Verrucomicrobiales</taxon>
        <taxon>Verrucomicrobiaceae</taxon>
        <taxon>Prosthecobacter</taxon>
    </lineage>
</organism>
<evidence type="ECO:0000256" key="8">
    <source>
        <dbReference type="RuleBase" id="RU363013"/>
    </source>
</evidence>
<sequence length="263" mass="28788">MTHVRKPIIAANWKMHMTPQETDDFLRAFSRLVPEKCPVQIVIAPPSISLTKAQEVLKNAQEDCVELAAQNMSQYPAGAYTGEISARMILECGCKHVILGHSERRSIYGETNAIVNAKVLAALEARLHPILCIGETLEERDGGLIEKVLESQLRESLAEVGARRVLDCVIAYEPVWAIGTGRTASPQQAQEAHAFTRSVLTDMFGEDTAQKLRIQYGGSVKPNNMGELISQKDVDGALVGGASLESGSFWEICRASIDWVNAQ</sequence>
<dbReference type="PROSITE" id="PS00171">
    <property type="entry name" value="TIM_1"/>
    <property type="match status" value="1"/>
</dbReference>
<evidence type="ECO:0000256" key="2">
    <source>
        <dbReference type="ARBA" id="ARBA00007422"/>
    </source>
</evidence>
<comment type="pathway">
    <text evidence="1 7 8">Carbohydrate degradation; glycolysis; D-glyceraldehyde 3-phosphate from glycerone phosphate: step 1/1.</text>
</comment>
<dbReference type="InterPro" id="IPR020861">
    <property type="entry name" value="Triosephosphate_isomerase_AS"/>
</dbReference>
<dbReference type="EMBL" id="SOCA01000003">
    <property type="protein sequence ID" value="TDU70851.1"/>
    <property type="molecule type" value="Genomic_DNA"/>
</dbReference>
<dbReference type="InterPro" id="IPR013785">
    <property type="entry name" value="Aldolase_TIM"/>
</dbReference>
<dbReference type="InterPro" id="IPR035990">
    <property type="entry name" value="TIM_sf"/>
</dbReference>